<dbReference type="EMBL" id="JAPWTK010000004">
    <property type="protein sequence ID" value="KAJ8961845.1"/>
    <property type="molecule type" value="Genomic_DNA"/>
</dbReference>
<feature type="compositionally biased region" description="Low complexity" evidence="5">
    <location>
        <begin position="38"/>
        <end position="50"/>
    </location>
</feature>
<keyword evidence="9" id="KW-1185">Reference proteome</keyword>
<evidence type="ECO:0000259" key="7">
    <source>
        <dbReference type="PROSITE" id="PS50240"/>
    </source>
</evidence>
<feature type="signal peptide" evidence="6">
    <location>
        <begin position="1"/>
        <end position="26"/>
    </location>
</feature>
<sequence>MFITFRLNSIACCLFIILCHLRCSASSNVGDKDKEISNKSSSSTNTLKTTAGTSTAKAVTSTQTGPPGEISKKKTPLIVGGTLATRQEFPHMAIVGYGSGNNIVWDCGGSLISKRFILTAAHCIWHRESGPATVVKLGITNITDSNHLQEYNINEIIPHPKYTNKSRYNDIALFKLSKNVKLNPYVRPACLNTEKDIKYSNAIASGWGNIAFIGSGSNDLLKVILEIFPTAKCNDTYKRDIMKKKSTVKQGILEDLMICAGSSEDIKNTCQVYHEETEDVRCMYDVVGITSFGKSCGLEKDLPGVYTRVSGYIEWIEGIVWPDEEDEEEGGDEEYAFRSHNTGCLSN</sequence>
<dbReference type="PANTHER" id="PTHR24260:SF147">
    <property type="entry name" value="EG:BACR7A4.3 PROTEIN-RELATED"/>
    <property type="match status" value="1"/>
</dbReference>
<keyword evidence="2" id="KW-1015">Disulfide bond</keyword>
<dbReference type="PROSITE" id="PS50240">
    <property type="entry name" value="TRYPSIN_DOM"/>
    <property type="match status" value="1"/>
</dbReference>
<dbReference type="Gene3D" id="2.40.10.10">
    <property type="entry name" value="Trypsin-like serine proteases"/>
    <property type="match status" value="1"/>
</dbReference>
<keyword evidence="1 6" id="KW-0732">Signal</keyword>
<name>A0AAV8ZEP4_9CUCU</name>
<evidence type="ECO:0000256" key="3">
    <source>
        <dbReference type="ARBA" id="ARBA00023180"/>
    </source>
</evidence>
<dbReference type="InterPro" id="IPR001254">
    <property type="entry name" value="Trypsin_dom"/>
</dbReference>
<reference evidence="8" key="1">
    <citation type="journal article" date="2023" name="Insect Mol. Biol.">
        <title>Genome sequencing provides insights into the evolution of gene families encoding plant cell wall-degrading enzymes in longhorned beetles.</title>
        <authorList>
            <person name="Shin N.R."/>
            <person name="Okamura Y."/>
            <person name="Kirsch R."/>
            <person name="Pauchet Y."/>
        </authorList>
    </citation>
    <scope>NUCLEOTIDE SEQUENCE</scope>
    <source>
        <strain evidence="8">AMC_N1</strain>
    </source>
</reference>
<evidence type="ECO:0000313" key="9">
    <source>
        <dbReference type="Proteomes" id="UP001162162"/>
    </source>
</evidence>
<comment type="similarity">
    <text evidence="4">Belongs to the peptidase S1 family. CLIP subfamily.</text>
</comment>
<gene>
    <name evidence="8" type="ORF">NQ318_021462</name>
</gene>
<feature type="domain" description="Peptidase S1" evidence="7">
    <location>
        <begin position="78"/>
        <end position="321"/>
    </location>
</feature>
<proteinExistence type="inferred from homology"/>
<feature type="region of interest" description="Disordered" evidence="5">
    <location>
        <begin position="29"/>
        <end position="74"/>
    </location>
</feature>
<evidence type="ECO:0000313" key="8">
    <source>
        <dbReference type="EMBL" id="KAJ8961845.1"/>
    </source>
</evidence>
<feature type="chain" id="PRO_5043989917" description="Peptidase S1 domain-containing protein" evidence="6">
    <location>
        <begin position="27"/>
        <end position="347"/>
    </location>
</feature>
<accession>A0AAV8ZEP4</accession>
<organism evidence="8 9">
    <name type="scientific">Aromia moschata</name>
    <dbReference type="NCBI Taxonomy" id="1265417"/>
    <lineage>
        <taxon>Eukaryota</taxon>
        <taxon>Metazoa</taxon>
        <taxon>Ecdysozoa</taxon>
        <taxon>Arthropoda</taxon>
        <taxon>Hexapoda</taxon>
        <taxon>Insecta</taxon>
        <taxon>Pterygota</taxon>
        <taxon>Neoptera</taxon>
        <taxon>Endopterygota</taxon>
        <taxon>Coleoptera</taxon>
        <taxon>Polyphaga</taxon>
        <taxon>Cucujiformia</taxon>
        <taxon>Chrysomeloidea</taxon>
        <taxon>Cerambycidae</taxon>
        <taxon>Cerambycinae</taxon>
        <taxon>Callichromatini</taxon>
        <taxon>Aromia</taxon>
    </lineage>
</organism>
<dbReference type="SMART" id="SM00020">
    <property type="entry name" value="Tryp_SPc"/>
    <property type="match status" value="1"/>
</dbReference>
<evidence type="ECO:0000256" key="2">
    <source>
        <dbReference type="ARBA" id="ARBA00023157"/>
    </source>
</evidence>
<dbReference type="InterPro" id="IPR009003">
    <property type="entry name" value="Peptidase_S1_PA"/>
</dbReference>
<comment type="caution">
    <text evidence="8">The sequence shown here is derived from an EMBL/GenBank/DDBJ whole genome shotgun (WGS) entry which is preliminary data.</text>
</comment>
<protein>
    <recommendedName>
        <fullName evidence="7">Peptidase S1 domain-containing protein</fullName>
    </recommendedName>
</protein>
<dbReference type="InterPro" id="IPR043504">
    <property type="entry name" value="Peptidase_S1_PA_chymotrypsin"/>
</dbReference>
<dbReference type="InterPro" id="IPR051333">
    <property type="entry name" value="CLIP_Serine_Protease"/>
</dbReference>
<dbReference type="PROSITE" id="PS00134">
    <property type="entry name" value="TRYPSIN_HIS"/>
    <property type="match status" value="1"/>
</dbReference>
<dbReference type="CDD" id="cd00190">
    <property type="entry name" value="Tryp_SPc"/>
    <property type="match status" value="1"/>
</dbReference>
<dbReference type="GO" id="GO:0004252">
    <property type="term" value="F:serine-type endopeptidase activity"/>
    <property type="evidence" value="ECO:0007669"/>
    <property type="project" value="InterPro"/>
</dbReference>
<evidence type="ECO:0000256" key="4">
    <source>
        <dbReference type="ARBA" id="ARBA00024195"/>
    </source>
</evidence>
<keyword evidence="3" id="KW-0325">Glycoprotein</keyword>
<dbReference type="Pfam" id="PF00089">
    <property type="entry name" value="Trypsin"/>
    <property type="match status" value="1"/>
</dbReference>
<dbReference type="PRINTS" id="PR00722">
    <property type="entry name" value="CHYMOTRYPSIN"/>
</dbReference>
<dbReference type="Proteomes" id="UP001162162">
    <property type="component" value="Unassembled WGS sequence"/>
</dbReference>
<evidence type="ECO:0000256" key="5">
    <source>
        <dbReference type="SAM" id="MobiDB-lite"/>
    </source>
</evidence>
<dbReference type="FunFam" id="2.40.10.10:FF:000028">
    <property type="entry name" value="Serine protease easter"/>
    <property type="match status" value="1"/>
</dbReference>
<dbReference type="PANTHER" id="PTHR24260">
    <property type="match status" value="1"/>
</dbReference>
<dbReference type="SUPFAM" id="SSF50494">
    <property type="entry name" value="Trypsin-like serine proteases"/>
    <property type="match status" value="1"/>
</dbReference>
<dbReference type="InterPro" id="IPR001314">
    <property type="entry name" value="Peptidase_S1A"/>
</dbReference>
<evidence type="ECO:0000256" key="6">
    <source>
        <dbReference type="SAM" id="SignalP"/>
    </source>
</evidence>
<dbReference type="InterPro" id="IPR018114">
    <property type="entry name" value="TRYPSIN_HIS"/>
</dbReference>
<dbReference type="GO" id="GO:0006508">
    <property type="term" value="P:proteolysis"/>
    <property type="evidence" value="ECO:0007669"/>
    <property type="project" value="InterPro"/>
</dbReference>
<feature type="compositionally biased region" description="Polar residues" evidence="5">
    <location>
        <begin position="51"/>
        <end position="65"/>
    </location>
</feature>
<dbReference type="AlphaFoldDB" id="A0AAV8ZEP4"/>
<evidence type="ECO:0000256" key="1">
    <source>
        <dbReference type="ARBA" id="ARBA00022729"/>
    </source>
</evidence>